<dbReference type="InterPro" id="IPR035979">
    <property type="entry name" value="RBD_domain_sf"/>
</dbReference>
<keyword evidence="6" id="KW-1185">Reference proteome</keyword>
<feature type="domain" description="RRM" evidence="4">
    <location>
        <begin position="10"/>
        <end position="87"/>
    </location>
</feature>
<dbReference type="PANTHER" id="PTHR48024:SF56">
    <property type="entry name" value="HETEROGENEOUS NUCLEAR RIBONUCLEOPROTEIN A0"/>
    <property type="match status" value="1"/>
</dbReference>
<dbReference type="Gene3D" id="3.30.70.330">
    <property type="match status" value="1"/>
</dbReference>
<accession>A0ABN8QCU9</accession>
<dbReference type="InterPro" id="IPR012677">
    <property type="entry name" value="Nucleotide-bd_a/b_plait_sf"/>
</dbReference>
<evidence type="ECO:0000259" key="4">
    <source>
        <dbReference type="PROSITE" id="PS50102"/>
    </source>
</evidence>
<gene>
    <name evidence="5" type="ORF">PLOB_00004886</name>
</gene>
<proteinExistence type="predicted"/>
<feature type="compositionally biased region" description="Low complexity" evidence="3">
    <location>
        <begin position="104"/>
        <end position="115"/>
    </location>
</feature>
<keyword evidence="1 2" id="KW-0694">RNA-binding</keyword>
<evidence type="ECO:0000313" key="5">
    <source>
        <dbReference type="EMBL" id="CAH3161470.1"/>
    </source>
</evidence>
<comment type="caution">
    <text evidence="5">The sequence shown here is derived from an EMBL/GenBank/DDBJ whole genome shotgun (WGS) entry which is preliminary data.</text>
</comment>
<dbReference type="PANTHER" id="PTHR48024">
    <property type="entry name" value="GEO13361P1-RELATED"/>
    <property type="match status" value="1"/>
</dbReference>
<protein>
    <recommendedName>
        <fullName evidence="4">RRM domain-containing protein</fullName>
    </recommendedName>
</protein>
<dbReference type="Proteomes" id="UP001159405">
    <property type="component" value="Unassembled WGS sequence"/>
</dbReference>
<dbReference type="Pfam" id="PF00076">
    <property type="entry name" value="RRM_1"/>
    <property type="match status" value="1"/>
</dbReference>
<dbReference type="InterPro" id="IPR000504">
    <property type="entry name" value="RRM_dom"/>
</dbReference>
<dbReference type="EMBL" id="CALNXK010000120">
    <property type="protein sequence ID" value="CAH3161470.1"/>
    <property type="molecule type" value="Genomic_DNA"/>
</dbReference>
<dbReference type="InterPro" id="IPR050886">
    <property type="entry name" value="RNA-binding_reg"/>
</dbReference>
<reference evidence="5 6" key="1">
    <citation type="submission" date="2022-05" db="EMBL/GenBank/DDBJ databases">
        <authorList>
            <consortium name="Genoscope - CEA"/>
            <person name="William W."/>
        </authorList>
    </citation>
    <scope>NUCLEOTIDE SEQUENCE [LARGE SCALE GENOMIC DNA]</scope>
</reference>
<name>A0ABN8QCU9_9CNID</name>
<dbReference type="SUPFAM" id="SSF54928">
    <property type="entry name" value="RNA-binding domain, RBD"/>
    <property type="match status" value="1"/>
</dbReference>
<feature type="region of interest" description="Disordered" evidence="3">
    <location>
        <begin position="90"/>
        <end position="122"/>
    </location>
</feature>
<dbReference type="SMART" id="SM00360">
    <property type="entry name" value="RRM"/>
    <property type="match status" value="1"/>
</dbReference>
<evidence type="ECO:0000256" key="2">
    <source>
        <dbReference type="PROSITE-ProRule" id="PRU00176"/>
    </source>
</evidence>
<organism evidence="5 6">
    <name type="scientific">Porites lobata</name>
    <dbReference type="NCBI Taxonomy" id="104759"/>
    <lineage>
        <taxon>Eukaryota</taxon>
        <taxon>Metazoa</taxon>
        <taxon>Cnidaria</taxon>
        <taxon>Anthozoa</taxon>
        <taxon>Hexacorallia</taxon>
        <taxon>Scleractinia</taxon>
        <taxon>Fungiina</taxon>
        <taxon>Poritidae</taxon>
        <taxon>Porites</taxon>
    </lineage>
</organism>
<sequence length="328" mass="35639">MTDEDATKYTKLFVGGIPYHTEDETMKEYFLQFDDIVEAVIIRERNSQRSKGYGFVTMATKEGAQRACANKRPVIDGRRANVDLAYLGAKPKNPKVAPQQDGAVSPKSYSVPSSPTDSEQDFRLEHGTELVVEEKYPTHSGSPSFPGSLAYDSIHSATAHTVSAHAMISPCGLKTVSVGGMQAVSPSQPPVNTMNHYNQSCSLSRYDKNTFSQKYLANQNSVAMVTYMPQAGAVVALPESLAFPSQFNSPQFAQVQVPHHPTKPIPGPAYVYSVPVWYVDQGVQTCGQISVDAGLSYPQTPLVQAGMNGNTSCGIQAGKFYSTPITYY</sequence>
<evidence type="ECO:0000313" key="6">
    <source>
        <dbReference type="Proteomes" id="UP001159405"/>
    </source>
</evidence>
<evidence type="ECO:0000256" key="3">
    <source>
        <dbReference type="SAM" id="MobiDB-lite"/>
    </source>
</evidence>
<dbReference type="PROSITE" id="PS50102">
    <property type="entry name" value="RRM"/>
    <property type="match status" value="1"/>
</dbReference>
<evidence type="ECO:0000256" key="1">
    <source>
        <dbReference type="ARBA" id="ARBA00022884"/>
    </source>
</evidence>